<dbReference type="Gene3D" id="2.40.10.10">
    <property type="entry name" value="Trypsin-like serine proteases"/>
    <property type="match status" value="3"/>
</dbReference>
<reference evidence="8" key="1">
    <citation type="submission" date="2025-08" db="UniProtKB">
        <authorList>
            <consortium name="RefSeq"/>
        </authorList>
    </citation>
    <scope>IDENTIFICATION</scope>
    <source>
        <tissue evidence="8">Whole body</tissue>
    </source>
</reference>
<dbReference type="GO" id="GO:0006508">
    <property type="term" value="P:proteolysis"/>
    <property type="evidence" value="ECO:0007669"/>
    <property type="project" value="UniProtKB-KW"/>
</dbReference>
<evidence type="ECO:0000259" key="6">
    <source>
        <dbReference type="PROSITE" id="PS50240"/>
    </source>
</evidence>
<dbReference type="GO" id="GO:0005576">
    <property type="term" value="C:extracellular region"/>
    <property type="evidence" value="ECO:0007669"/>
    <property type="project" value="UniProtKB-SubCell"/>
</dbReference>
<keyword evidence="7" id="KW-1185">Reference proteome</keyword>
<evidence type="ECO:0000313" key="8">
    <source>
        <dbReference type="RefSeq" id="XP_026667575.1"/>
    </source>
</evidence>
<keyword evidence="4" id="KW-0720">Serine protease</keyword>
<dbReference type="RefSeq" id="XP_026667575.1">
    <property type="nucleotide sequence ID" value="XM_026811774.1"/>
</dbReference>
<dbReference type="InterPro" id="IPR001254">
    <property type="entry name" value="Trypsin_dom"/>
</dbReference>
<accession>A0AAJ7RYE9</accession>
<proteinExistence type="predicted"/>
<dbReference type="FunFam" id="2.40.10.10:FF:000036">
    <property type="entry name" value="Trypsin beta"/>
    <property type="match status" value="2"/>
</dbReference>
<keyword evidence="3" id="KW-0378">Hydrolase</keyword>
<evidence type="ECO:0000256" key="3">
    <source>
        <dbReference type="ARBA" id="ARBA00022801"/>
    </source>
</evidence>
<evidence type="ECO:0000256" key="5">
    <source>
        <dbReference type="ARBA" id="ARBA00023157"/>
    </source>
</evidence>
<dbReference type="PROSITE" id="PS50240">
    <property type="entry name" value="TRYPSIN_DOM"/>
    <property type="match status" value="1"/>
</dbReference>
<dbReference type="PANTHER" id="PTHR24276:SF98">
    <property type="entry name" value="FI18310P1-RELATED"/>
    <property type="match status" value="1"/>
</dbReference>
<organism evidence="7 8">
    <name type="scientific">Ceratina calcarata</name>
    <dbReference type="NCBI Taxonomy" id="156304"/>
    <lineage>
        <taxon>Eukaryota</taxon>
        <taxon>Metazoa</taxon>
        <taxon>Ecdysozoa</taxon>
        <taxon>Arthropoda</taxon>
        <taxon>Hexapoda</taxon>
        <taxon>Insecta</taxon>
        <taxon>Pterygota</taxon>
        <taxon>Neoptera</taxon>
        <taxon>Endopterygota</taxon>
        <taxon>Hymenoptera</taxon>
        <taxon>Apocrita</taxon>
        <taxon>Aculeata</taxon>
        <taxon>Apoidea</taxon>
        <taxon>Anthophila</taxon>
        <taxon>Apidae</taxon>
        <taxon>Ceratina</taxon>
        <taxon>Zadontomerus</taxon>
    </lineage>
</organism>
<dbReference type="PROSITE" id="PS00135">
    <property type="entry name" value="TRYPSIN_SER"/>
    <property type="match status" value="1"/>
</dbReference>
<dbReference type="Pfam" id="PF00089">
    <property type="entry name" value="Trypsin"/>
    <property type="match status" value="2"/>
</dbReference>
<dbReference type="InterPro" id="IPR009003">
    <property type="entry name" value="Peptidase_S1_PA"/>
</dbReference>
<dbReference type="GO" id="GO:0004252">
    <property type="term" value="F:serine-type endopeptidase activity"/>
    <property type="evidence" value="ECO:0007669"/>
    <property type="project" value="InterPro"/>
</dbReference>
<dbReference type="SMART" id="SM00020">
    <property type="entry name" value="Tryp_SPc"/>
    <property type="match status" value="1"/>
</dbReference>
<evidence type="ECO:0000256" key="1">
    <source>
        <dbReference type="ARBA" id="ARBA00004239"/>
    </source>
</evidence>
<dbReference type="InterPro" id="IPR043504">
    <property type="entry name" value="Peptidase_S1_PA_chymotrypsin"/>
</dbReference>
<keyword evidence="5" id="KW-1015">Disulfide bond</keyword>
<dbReference type="GeneID" id="108622842"/>
<dbReference type="InterPro" id="IPR033116">
    <property type="entry name" value="TRYPSIN_SER"/>
</dbReference>
<feature type="non-terminal residue" evidence="8">
    <location>
        <position position="1"/>
    </location>
</feature>
<dbReference type="InterPro" id="IPR050430">
    <property type="entry name" value="Peptidase_S1"/>
</dbReference>
<sequence length="267" mass="28804">SNSILQLSEPIHFNNNQKSVPLPLSRPPVSRNQAVVSAWGKMSDHDDVSNILQYLYLNIIDLKECQKYHDLDVSSSAICTFNKVGAGLCNGDSGSPLVFNGRVVGVVSRGIPCARGIPDVFTSVYDTLSFVKSLADPVTENSNQKILHVATQDPPVGAELRLTGWGRTTTSGTGPLPDNLQTTTVRLLSNQECQSKVGQYPIGKGHMCTFRQKGIGACFGDSGGPLVYNNQLVGVVSWVFPCAQGLPDAFTRASQYTSFINQVINKT</sequence>
<protein>
    <submittedName>
        <fullName evidence="8">Chymotrypsin-2-like</fullName>
    </submittedName>
</protein>
<dbReference type="PANTHER" id="PTHR24276">
    <property type="entry name" value="POLYSERASE-RELATED"/>
    <property type="match status" value="1"/>
</dbReference>
<dbReference type="SUPFAM" id="SSF50494">
    <property type="entry name" value="Trypsin-like serine proteases"/>
    <property type="match status" value="2"/>
</dbReference>
<feature type="domain" description="Peptidase S1" evidence="6">
    <location>
        <begin position="1"/>
        <end position="265"/>
    </location>
</feature>
<dbReference type="KEGG" id="ccal:108622842"/>
<evidence type="ECO:0000256" key="4">
    <source>
        <dbReference type="ARBA" id="ARBA00022825"/>
    </source>
</evidence>
<gene>
    <name evidence="8" type="primary">LOC108622842</name>
</gene>
<keyword evidence="2" id="KW-0645">Protease</keyword>
<name>A0AAJ7RYE9_9HYME</name>
<evidence type="ECO:0000313" key="7">
    <source>
        <dbReference type="Proteomes" id="UP000694925"/>
    </source>
</evidence>
<comment type="subcellular location">
    <subcellularLocation>
        <location evidence="1">Secreted</location>
        <location evidence="1">Extracellular space</location>
    </subcellularLocation>
</comment>
<dbReference type="AlphaFoldDB" id="A0AAJ7RYE9"/>
<dbReference type="Proteomes" id="UP000694925">
    <property type="component" value="Unplaced"/>
</dbReference>
<evidence type="ECO:0000256" key="2">
    <source>
        <dbReference type="ARBA" id="ARBA00022670"/>
    </source>
</evidence>